<proteinExistence type="predicted"/>
<gene>
    <name evidence="2" type="ORF">TMS3_0106705</name>
</gene>
<dbReference type="AlphaFoldDB" id="A0A0A1YQX5"/>
<feature type="region of interest" description="Disordered" evidence="1">
    <location>
        <begin position="80"/>
        <end position="115"/>
    </location>
</feature>
<evidence type="ECO:0000313" key="2">
    <source>
        <dbReference type="EMBL" id="KFX71608.1"/>
    </source>
</evidence>
<reference evidence="2 3" key="1">
    <citation type="journal article" date="2014" name="Genome Announc.">
        <title>Draft Genome Sequence of Petroleum Oil-Degrading Marine Bacterium Pseudomonas taeanensis Strain MS-3, Isolated from a Crude Oil-Contaminated Seashore.</title>
        <authorList>
            <person name="Lee S.Y."/>
            <person name="Kim S.H."/>
            <person name="Lee D.G."/>
            <person name="Shin S."/>
            <person name="Yun S.H."/>
            <person name="Choi C.W."/>
            <person name="Chung Y.H."/>
            <person name="Choi J.S."/>
            <person name="Kahng H.Y."/>
            <person name="Kim S.I."/>
        </authorList>
    </citation>
    <scope>NUCLEOTIDE SEQUENCE [LARGE SCALE GENOMIC DNA]</scope>
    <source>
        <strain evidence="2 3">MS-3</strain>
    </source>
</reference>
<comment type="caution">
    <text evidence="2">The sequence shown here is derived from an EMBL/GenBank/DDBJ whole genome shotgun (WGS) entry which is preliminary data.</text>
</comment>
<organism evidence="2 3">
    <name type="scientific">Pseudomonas taeanensis MS-3</name>
    <dbReference type="NCBI Taxonomy" id="1395571"/>
    <lineage>
        <taxon>Bacteria</taxon>
        <taxon>Pseudomonadati</taxon>
        <taxon>Pseudomonadota</taxon>
        <taxon>Gammaproteobacteria</taxon>
        <taxon>Pseudomonadales</taxon>
        <taxon>Pseudomonadaceae</taxon>
        <taxon>Pseudomonas</taxon>
    </lineage>
</organism>
<dbReference type="EMBL" id="AWSQ01000001">
    <property type="protein sequence ID" value="KFX71608.1"/>
    <property type="molecule type" value="Genomic_DNA"/>
</dbReference>
<feature type="compositionally biased region" description="Basic and acidic residues" evidence="1">
    <location>
        <begin position="82"/>
        <end position="108"/>
    </location>
</feature>
<dbReference type="Proteomes" id="UP000030063">
    <property type="component" value="Unassembled WGS sequence"/>
</dbReference>
<dbReference type="eggNOG" id="ENOG5033A5H">
    <property type="taxonomic scope" value="Bacteria"/>
</dbReference>
<evidence type="ECO:0000313" key="3">
    <source>
        <dbReference type="Proteomes" id="UP000030063"/>
    </source>
</evidence>
<keyword evidence="2" id="KW-0449">Lipoprotein</keyword>
<sequence>MVAVALAAGAIAGCASTHDYLIAQGYPPAFADGYQHGCNSGHQAAGAISGNFHKDVPRYLRETQYATGWDDGFRQCQAMQESSERQAWHEERQDEHEEAWQREKDRAWGKAMHTP</sequence>
<evidence type="ECO:0000256" key="1">
    <source>
        <dbReference type="SAM" id="MobiDB-lite"/>
    </source>
</evidence>
<keyword evidence="3" id="KW-1185">Reference proteome</keyword>
<accession>A0A0A1YQX5</accession>
<protein>
    <submittedName>
        <fullName evidence="2">Lipoprotein</fullName>
    </submittedName>
</protein>
<name>A0A0A1YQX5_9PSED</name>